<dbReference type="EMBL" id="CAJVPS010000135">
    <property type="protein sequence ID" value="CAG8456653.1"/>
    <property type="molecule type" value="Genomic_DNA"/>
</dbReference>
<reference evidence="1" key="1">
    <citation type="submission" date="2021-06" db="EMBL/GenBank/DDBJ databases">
        <authorList>
            <person name="Kallberg Y."/>
            <person name="Tangrot J."/>
            <person name="Rosling A."/>
        </authorList>
    </citation>
    <scope>NUCLEOTIDE SEQUENCE</scope>
    <source>
        <strain evidence="1">FL130A</strain>
    </source>
</reference>
<gene>
    <name evidence="1" type="ORF">ALEPTO_LOCUS1316</name>
</gene>
<dbReference type="OrthoDB" id="2465718at2759"/>
<proteinExistence type="predicted"/>
<protein>
    <submittedName>
        <fullName evidence="1">6406_t:CDS:1</fullName>
    </submittedName>
</protein>
<evidence type="ECO:0000313" key="2">
    <source>
        <dbReference type="Proteomes" id="UP000789508"/>
    </source>
</evidence>
<sequence>MSPTTDQQFVIGSIIPIVIKIQYEGLALLENVMLQVLDADSGKVIDDDLYNVNRQDFDNDRGFNTTLFVDPDIYVPKGHQLNNNDLATGIYTIRAIGDSTYSNSPNSIRKHMKTFKDVNFTIVNDQSMNIVTLMPGPIISVVDTPAAENWSSM</sequence>
<keyword evidence="2" id="KW-1185">Reference proteome</keyword>
<dbReference type="Proteomes" id="UP000789508">
    <property type="component" value="Unassembled WGS sequence"/>
</dbReference>
<dbReference type="AlphaFoldDB" id="A0A9N8VNA3"/>
<name>A0A9N8VNA3_9GLOM</name>
<organism evidence="1 2">
    <name type="scientific">Ambispora leptoticha</name>
    <dbReference type="NCBI Taxonomy" id="144679"/>
    <lineage>
        <taxon>Eukaryota</taxon>
        <taxon>Fungi</taxon>
        <taxon>Fungi incertae sedis</taxon>
        <taxon>Mucoromycota</taxon>
        <taxon>Glomeromycotina</taxon>
        <taxon>Glomeromycetes</taxon>
        <taxon>Archaeosporales</taxon>
        <taxon>Ambisporaceae</taxon>
        <taxon>Ambispora</taxon>
    </lineage>
</organism>
<comment type="caution">
    <text evidence="1">The sequence shown here is derived from an EMBL/GenBank/DDBJ whole genome shotgun (WGS) entry which is preliminary data.</text>
</comment>
<accession>A0A9N8VNA3</accession>
<evidence type="ECO:0000313" key="1">
    <source>
        <dbReference type="EMBL" id="CAG8456653.1"/>
    </source>
</evidence>